<gene>
    <name evidence="2" type="ORF">RGF97_24560</name>
</gene>
<name>A0ABY9RZZ7_9ACTN</name>
<keyword evidence="3" id="KW-1185">Reference proteome</keyword>
<sequence length="357" mass="37382">MIFGRGRFTAAVADFGSAVRAHDAEAAEKAFGALQSTFDGADDAELHEAAPRLAALLPDVPPGPRSVVAVVVGACVERGADPVACAPAVFAAVREAFETAGDFARRWTAEGRGELPGHDGEGLTEEDVERFGYGAVAAWQSLEPFEMAGVAMLGSPAVRRGVPGRPELLAAVRNAAEAADDRFRFKRLEYALAVLDDEPIVAIDRASGAGFALRASGIGDNFQLHTLLAHALIGGGHLPGDAPSAEAVARCRDEAGLVPTTGSFNLVGADGEWIWNEGNPSDIPVVGGVRLLVLDPPPYARSWDAGRFFPGWPATSSSNASWRRRSRQHCSPKWPTPYADARPGSPGGGPGRCTGRA</sequence>
<protein>
    <recommendedName>
        <fullName evidence="4">DUF222 domain-containing protein</fullName>
    </recommendedName>
</protein>
<feature type="region of interest" description="Disordered" evidence="1">
    <location>
        <begin position="314"/>
        <end position="357"/>
    </location>
</feature>
<dbReference type="Proteomes" id="UP001250858">
    <property type="component" value="Chromosome"/>
</dbReference>
<reference evidence="2 3" key="1">
    <citation type="submission" date="2023-09" db="EMBL/GenBank/DDBJ databases">
        <title>Complete genome of Streptomyces roseicoloratus T14.</title>
        <authorList>
            <person name="Bashizi T."/>
            <person name="Kim M.-J."/>
            <person name="Lee G."/>
            <person name="Tagele S.B."/>
            <person name="Shin J.-H."/>
        </authorList>
    </citation>
    <scope>NUCLEOTIDE SEQUENCE [LARGE SCALE GENOMIC DNA]</scope>
    <source>
        <strain evidence="2 3">T14</strain>
    </source>
</reference>
<organism evidence="2 3">
    <name type="scientific">Streptomyces roseicoloratus</name>
    <dbReference type="NCBI Taxonomy" id="2508722"/>
    <lineage>
        <taxon>Bacteria</taxon>
        <taxon>Bacillati</taxon>
        <taxon>Actinomycetota</taxon>
        <taxon>Actinomycetes</taxon>
        <taxon>Kitasatosporales</taxon>
        <taxon>Streptomycetaceae</taxon>
        <taxon>Streptomyces</taxon>
    </lineage>
</organism>
<dbReference type="RefSeq" id="WP_309549429.1">
    <property type="nucleotide sequence ID" value="NZ_CP133762.1"/>
</dbReference>
<evidence type="ECO:0000313" key="2">
    <source>
        <dbReference type="EMBL" id="WMX47359.1"/>
    </source>
</evidence>
<proteinExistence type="predicted"/>
<evidence type="ECO:0008006" key="4">
    <source>
        <dbReference type="Google" id="ProtNLM"/>
    </source>
</evidence>
<accession>A0ABY9RZZ7</accession>
<evidence type="ECO:0000313" key="3">
    <source>
        <dbReference type="Proteomes" id="UP001250858"/>
    </source>
</evidence>
<evidence type="ECO:0000256" key="1">
    <source>
        <dbReference type="SAM" id="MobiDB-lite"/>
    </source>
</evidence>
<dbReference type="EMBL" id="CP133762">
    <property type="protein sequence ID" value="WMX47359.1"/>
    <property type="molecule type" value="Genomic_DNA"/>
</dbReference>
<feature type="compositionally biased region" description="Gly residues" evidence="1">
    <location>
        <begin position="345"/>
        <end position="357"/>
    </location>
</feature>